<keyword evidence="2" id="KW-1185">Reference proteome</keyword>
<dbReference type="Proteomes" id="UP001566132">
    <property type="component" value="Unassembled WGS sequence"/>
</dbReference>
<protein>
    <submittedName>
        <fullName evidence="1">Uncharacterized protein</fullName>
    </submittedName>
</protein>
<evidence type="ECO:0000313" key="1">
    <source>
        <dbReference type="EMBL" id="KAL1497137.1"/>
    </source>
</evidence>
<dbReference type="EMBL" id="JBDJPC010000006">
    <property type="protein sequence ID" value="KAL1497137.1"/>
    <property type="molecule type" value="Genomic_DNA"/>
</dbReference>
<gene>
    <name evidence="1" type="ORF">ABEB36_008144</name>
</gene>
<name>A0ABD1EQ01_HYPHA</name>
<accession>A0ABD1EQ01</accession>
<organism evidence="1 2">
    <name type="scientific">Hypothenemus hampei</name>
    <name type="common">Coffee berry borer</name>
    <dbReference type="NCBI Taxonomy" id="57062"/>
    <lineage>
        <taxon>Eukaryota</taxon>
        <taxon>Metazoa</taxon>
        <taxon>Ecdysozoa</taxon>
        <taxon>Arthropoda</taxon>
        <taxon>Hexapoda</taxon>
        <taxon>Insecta</taxon>
        <taxon>Pterygota</taxon>
        <taxon>Neoptera</taxon>
        <taxon>Endopterygota</taxon>
        <taxon>Coleoptera</taxon>
        <taxon>Polyphaga</taxon>
        <taxon>Cucujiformia</taxon>
        <taxon>Curculionidae</taxon>
        <taxon>Scolytinae</taxon>
        <taxon>Hypothenemus</taxon>
    </lineage>
</organism>
<proteinExistence type="predicted"/>
<dbReference type="AlphaFoldDB" id="A0ABD1EQ01"/>
<reference evidence="1 2" key="1">
    <citation type="submission" date="2024-05" db="EMBL/GenBank/DDBJ databases">
        <title>Genetic variation in Jamaican populations of the coffee berry borer (Hypothenemus hampei).</title>
        <authorList>
            <person name="Errbii M."/>
            <person name="Myrie A."/>
        </authorList>
    </citation>
    <scope>NUCLEOTIDE SEQUENCE [LARGE SCALE GENOMIC DNA]</scope>
    <source>
        <strain evidence="1">JA-Hopewell-2020-01-JO</strain>
        <tissue evidence="1">Whole body</tissue>
    </source>
</reference>
<sequence>MLEILRTTSQPTGCRQVYGNYHVIPEITAGYSHIETLKLSIQRKLKNKRTSKILGDGEANKIINSIETKYSGNIRMRESEDGMIISVLCEGFPRITLYCREIVSCNIANKKITLQLREDYFAEKLVLTFYGKEQVTMFEALLPPIQRPPRLTILLPDHLKRKVTILAKRPAPLI</sequence>
<comment type="caution">
    <text evidence="1">The sequence shown here is derived from an EMBL/GenBank/DDBJ whole genome shotgun (WGS) entry which is preliminary data.</text>
</comment>
<evidence type="ECO:0000313" key="2">
    <source>
        <dbReference type="Proteomes" id="UP001566132"/>
    </source>
</evidence>